<reference evidence="3" key="1">
    <citation type="journal article" date="2019" name="bioRxiv">
        <title>The Genome of the Zebra Mussel, Dreissena polymorpha: A Resource for Invasive Species Research.</title>
        <authorList>
            <person name="McCartney M.A."/>
            <person name="Auch B."/>
            <person name="Kono T."/>
            <person name="Mallez S."/>
            <person name="Zhang Y."/>
            <person name="Obille A."/>
            <person name="Becker A."/>
            <person name="Abrahante J.E."/>
            <person name="Garbe J."/>
            <person name="Badalamenti J.P."/>
            <person name="Herman A."/>
            <person name="Mangelson H."/>
            <person name="Liachko I."/>
            <person name="Sullivan S."/>
            <person name="Sone E.D."/>
            <person name="Koren S."/>
            <person name="Silverstein K.A.T."/>
            <person name="Beckman K.B."/>
            <person name="Gohl D.M."/>
        </authorList>
    </citation>
    <scope>NUCLEOTIDE SEQUENCE</scope>
    <source>
        <strain evidence="3">Duluth1</strain>
        <tissue evidence="3">Whole animal</tissue>
    </source>
</reference>
<feature type="region of interest" description="Disordered" evidence="1">
    <location>
        <begin position="33"/>
        <end position="53"/>
    </location>
</feature>
<dbReference type="Proteomes" id="UP000828390">
    <property type="component" value="Unassembled WGS sequence"/>
</dbReference>
<dbReference type="EMBL" id="JAIWYP010000004">
    <property type="protein sequence ID" value="KAH3830734.1"/>
    <property type="molecule type" value="Genomic_DNA"/>
</dbReference>
<keyword evidence="4" id="KW-1185">Reference proteome</keyword>
<comment type="caution">
    <text evidence="3">The sequence shown here is derived from an EMBL/GenBank/DDBJ whole genome shotgun (WGS) entry which is preliminary data.</text>
</comment>
<organism evidence="3 4">
    <name type="scientific">Dreissena polymorpha</name>
    <name type="common">Zebra mussel</name>
    <name type="synonym">Mytilus polymorpha</name>
    <dbReference type="NCBI Taxonomy" id="45954"/>
    <lineage>
        <taxon>Eukaryota</taxon>
        <taxon>Metazoa</taxon>
        <taxon>Spiralia</taxon>
        <taxon>Lophotrochozoa</taxon>
        <taxon>Mollusca</taxon>
        <taxon>Bivalvia</taxon>
        <taxon>Autobranchia</taxon>
        <taxon>Heteroconchia</taxon>
        <taxon>Euheterodonta</taxon>
        <taxon>Imparidentia</taxon>
        <taxon>Neoheterodontei</taxon>
        <taxon>Myida</taxon>
        <taxon>Dreissenoidea</taxon>
        <taxon>Dreissenidae</taxon>
        <taxon>Dreissena</taxon>
    </lineage>
</organism>
<gene>
    <name evidence="2" type="ORF">DPMN_103906</name>
    <name evidence="3" type="ORF">DPMN_103985</name>
</gene>
<proteinExistence type="predicted"/>
<reference evidence="3" key="2">
    <citation type="submission" date="2020-11" db="EMBL/GenBank/DDBJ databases">
        <authorList>
            <person name="McCartney M.A."/>
            <person name="Auch B."/>
            <person name="Kono T."/>
            <person name="Mallez S."/>
            <person name="Becker A."/>
            <person name="Gohl D.M."/>
            <person name="Silverstein K.A.T."/>
            <person name="Koren S."/>
            <person name="Bechman K.B."/>
            <person name="Herman A."/>
            <person name="Abrahante J.E."/>
            <person name="Garbe J."/>
        </authorList>
    </citation>
    <scope>NUCLEOTIDE SEQUENCE</scope>
    <source>
        <strain evidence="3">Duluth1</strain>
        <tissue evidence="3">Whole animal</tissue>
    </source>
</reference>
<evidence type="ECO:0000256" key="1">
    <source>
        <dbReference type="SAM" id="MobiDB-lite"/>
    </source>
</evidence>
<protein>
    <submittedName>
        <fullName evidence="3">Uncharacterized protein</fullName>
    </submittedName>
</protein>
<sequence length="53" mass="5981">MSHLSTWDTTHHSEAWIGITDSWVANQCSLSSDNFPSKTHKAGQQIQPLQRLC</sequence>
<evidence type="ECO:0000313" key="3">
    <source>
        <dbReference type="EMBL" id="KAH3830734.1"/>
    </source>
</evidence>
<evidence type="ECO:0000313" key="4">
    <source>
        <dbReference type="Proteomes" id="UP000828390"/>
    </source>
</evidence>
<dbReference type="EMBL" id="JAIWYP010000004">
    <property type="protein sequence ID" value="KAH3830660.1"/>
    <property type="molecule type" value="Genomic_DNA"/>
</dbReference>
<accession>A0A9D4K192</accession>
<dbReference type="AlphaFoldDB" id="A0A9D4K192"/>
<name>A0A9D4K192_DREPO</name>
<evidence type="ECO:0000313" key="2">
    <source>
        <dbReference type="EMBL" id="KAH3830660.1"/>
    </source>
</evidence>